<dbReference type="GO" id="GO:0048188">
    <property type="term" value="C:Set1C/COMPASS complex"/>
    <property type="evidence" value="ECO:0007669"/>
    <property type="project" value="TreeGrafter"/>
</dbReference>
<feature type="region of interest" description="Disordered" evidence="1">
    <location>
        <begin position="1"/>
        <end position="399"/>
    </location>
</feature>
<dbReference type="PANTHER" id="PTHR31532:SF10">
    <property type="entry name" value="BIORIENTATION OF CHROMOSOMES IN CELL DIVISION PROTEIN 1-LIKE 1"/>
    <property type="match status" value="1"/>
</dbReference>
<dbReference type="GO" id="GO:0031297">
    <property type="term" value="P:replication fork processing"/>
    <property type="evidence" value="ECO:0007669"/>
    <property type="project" value="TreeGrafter"/>
</dbReference>
<feature type="compositionally biased region" description="Basic and acidic residues" evidence="1">
    <location>
        <begin position="9"/>
        <end position="19"/>
    </location>
</feature>
<evidence type="ECO:0000313" key="4">
    <source>
        <dbReference type="Proteomes" id="UP001642409"/>
    </source>
</evidence>
<dbReference type="SMART" id="SM01411">
    <property type="entry name" value="Ephrin_rec_like"/>
    <property type="match status" value="8"/>
</dbReference>
<reference evidence="2" key="1">
    <citation type="submission" date="2023-06" db="EMBL/GenBank/DDBJ databases">
        <authorList>
            <person name="Kurt Z."/>
        </authorList>
    </citation>
    <scope>NUCLEOTIDE SEQUENCE</scope>
</reference>
<name>A0AA86NPM4_9EUKA</name>
<evidence type="ECO:0000313" key="3">
    <source>
        <dbReference type="EMBL" id="CAL5980571.1"/>
    </source>
</evidence>
<gene>
    <name evidence="2" type="ORF">HINF_LOCUS10972</name>
    <name evidence="3" type="ORF">HINF_LOCUS6239</name>
</gene>
<feature type="compositionally biased region" description="Basic and acidic residues" evidence="1">
    <location>
        <begin position="32"/>
        <end position="217"/>
    </location>
</feature>
<reference evidence="3 4" key="2">
    <citation type="submission" date="2024-07" db="EMBL/GenBank/DDBJ databases">
        <authorList>
            <person name="Akdeniz Z."/>
        </authorList>
    </citation>
    <scope>NUCLEOTIDE SEQUENCE [LARGE SCALE GENOMIC DNA]</scope>
</reference>
<dbReference type="SUPFAM" id="SSF57184">
    <property type="entry name" value="Growth factor receptor domain"/>
    <property type="match status" value="2"/>
</dbReference>
<dbReference type="EMBL" id="CATOUU010000279">
    <property type="protein sequence ID" value="CAI9923327.1"/>
    <property type="molecule type" value="Genomic_DNA"/>
</dbReference>
<dbReference type="Proteomes" id="UP001642409">
    <property type="component" value="Unassembled WGS sequence"/>
</dbReference>
<dbReference type="EMBL" id="CAXDID020000012">
    <property type="protein sequence ID" value="CAL5980571.1"/>
    <property type="molecule type" value="Genomic_DNA"/>
</dbReference>
<sequence>MSDQQNNEKLPEIETHNEINENQIENEDDFEEKDRKRQQKLEERQKEREMKQEERLKEQAEKEAQKQREQEEREAQKQRDQAEKEAQKQREQEEREAQKQKEQAEKQAQKQRDQAEKEAQKQKEQAEKEAQKQRDQAEKEAQKQKEQAEKEAQKQKEQAEKEAQKQKEQAEKEAQKQREQEEREAQKQKEQEEKEAQKQKEQAEKEAQKQKEQEERKHKSRKNKKRRKHKSKENKREKHKSRKNKQRRKHKSRKNKQRRKHKSKENKKKEKHKSRKNKKRRKHKSRKNKQRRKHKSRKNKQRRKQKSRKNKQRRKHKSRKNKQRRKHKSKENKKKEKHKSRKNKKRRKHKSRKNKQRRKHKSKENKKKEKHKSRKNKKRRKHKSRKKGKKNQNSNRRTIQKKSCYYNILLHTLLSVNLRLNLIKKRPVLGACPYVLQILNEFKNSKIIISQSVYKLNFQLYYIIQNIHLFYMLVLAYILNSQQNLQNDGDIAQSGNQVQKLSVVKICGQYAMPDPNNLASACICQGSSLVLQADLVSCACSASMYYNSLERSCLSCPSGTPDISQSFCYSANTKYFNLSTKLYTNCFSNSLSSPTQNYCTCTSSAYLKGSMCTACPGTRSNDLLTCLCPDGSRFDESSGTCLSCLVNGQVFNDRSVCTCEIGTVNILNSSCQVCAHGSVDRNPGVVNTEGCICEDKRYYWSNTINRCVRCAFGNTEAGNSCACPAQVSIVNLANNNCACFGNAYFDGHFCIEKLVNEMKVCGSYAKPDVNNAMTCICDDSSLVLQADAINCKCKTGFYYNSASKTCLTCTTGTPDLLQTFCVCPSTSNYFDMISQTCKACPSGGRTSASSNACICFVPGNYLKPIIDKEATCAPCFGGQLMRTTDKLTCKCTSPKRFDEYANECISCSAVFTSSLLYNDRSICMCPEIGQININNVSCQQCVSGAVDNNPGQLNADGCQCINKNYFWSNQNNTCTECPYGTSNFSNQCVCPVQSVVNSQNNSCICFGFFYFDGHSCVKCPINSVLSNNVCKCSSDSYLSADQTVCIQCPLQSSPNNGQTSCNCEGNNLFDISSNTCNAAACPEFSSVINNICTCSNGLIMNNNMCKSCPLNSVADSSTLTSCLCDGNYIYFASSNSCEACPSNSVKNGNICECDGQSYQESVSNGFPSCYLCPLSSVSDKQAKTCICSGNSFYMISTNSCIACLENSTVVNNLCTCDSDSYLVQQNANLATCFKCPYTSTPDNVRFTCVCQSNQFYSPGNNTCTSCLQNSSVVNNECTCDTDSYLVSNSSNILSCFKCPALSTPNAQQQTCVCPISAYYTQANNSCTQCPQNSVQADNICVCQNSFMNTLHSACISDCSLENAYISFNNTACVQYCTSFYIALSDDKCVDKCAILNADKTRCVQKCENSFLNVAGDQCVNNCFEDDGNSYSDGERCSIEKCVKKEGVEFEILD</sequence>
<dbReference type="CDD" id="cd06503">
    <property type="entry name" value="ATP-synt_Fo_b"/>
    <property type="match status" value="1"/>
</dbReference>
<dbReference type="InterPro" id="IPR009030">
    <property type="entry name" value="Growth_fac_rcpt_cys_sf"/>
</dbReference>
<feature type="compositionally biased region" description="Basic residues" evidence="1">
    <location>
        <begin position="218"/>
        <end position="390"/>
    </location>
</feature>
<keyword evidence="4" id="KW-1185">Reference proteome</keyword>
<dbReference type="CDD" id="cd22249">
    <property type="entry name" value="UDM1_RNF168_RNF169-like"/>
    <property type="match status" value="1"/>
</dbReference>
<comment type="caution">
    <text evidence="2">The sequence shown here is derived from an EMBL/GenBank/DDBJ whole genome shotgun (WGS) entry which is preliminary data.</text>
</comment>
<protein>
    <submittedName>
        <fullName evidence="2">Uncharacterized protein</fullName>
    </submittedName>
</protein>
<evidence type="ECO:0000313" key="2">
    <source>
        <dbReference type="EMBL" id="CAI9923327.1"/>
    </source>
</evidence>
<organism evidence="2">
    <name type="scientific">Hexamita inflata</name>
    <dbReference type="NCBI Taxonomy" id="28002"/>
    <lineage>
        <taxon>Eukaryota</taxon>
        <taxon>Metamonada</taxon>
        <taxon>Diplomonadida</taxon>
        <taxon>Hexamitidae</taxon>
        <taxon>Hexamitinae</taxon>
        <taxon>Hexamita</taxon>
    </lineage>
</organism>
<evidence type="ECO:0000256" key="1">
    <source>
        <dbReference type="SAM" id="MobiDB-lite"/>
    </source>
</evidence>
<dbReference type="PANTHER" id="PTHR31532">
    <property type="entry name" value="BIORIENTATION OF CHROMOSOMES IN CELL DIVISION 1 FAMILY MEMBER"/>
    <property type="match status" value="1"/>
</dbReference>
<proteinExistence type="predicted"/>
<accession>A0AA86NPM4</accession>